<dbReference type="SUPFAM" id="SSF51735">
    <property type="entry name" value="NAD(P)-binding Rossmann-fold domains"/>
    <property type="match status" value="1"/>
</dbReference>
<dbReference type="InterPro" id="IPR013154">
    <property type="entry name" value="ADH-like_N"/>
</dbReference>
<feature type="domain" description="Enoyl reductase (ER)" evidence="2">
    <location>
        <begin position="10"/>
        <end position="303"/>
    </location>
</feature>
<dbReference type="RefSeq" id="WP_150635590.1">
    <property type="nucleotide sequence ID" value="NZ_CABVIC010000001.1"/>
</dbReference>
<dbReference type="Proteomes" id="UP000326067">
    <property type="component" value="Unassembled WGS sequence"/>
</dbReference>
<dbReference type="PANTHER" id="PTHR11695:SF294">
    <property type="entry name" value="RETICULON-4-INTERACTING PROTEIN 1, MITOCHONDRIAL"/>
    <property type="match status" value="1"/>
</dbReference>
<dbReference type="InterPro" id="IPR020843">
    <property type="entry name" value="ER"/>
</dbReference>
<dbReference type="SUPFAM" id="SSF50129">
    <property type="entry name" value="GroES-like"/>
    <property type="match status" value="1"/>
</dbReference>
<dbReference type="InterPro" id="IPR036291">
    <property type="entry name" value="NAD(P)-bd_dom_sf"/>
</dbReference>
<dbReference type="Gene3D" id="3.40.50.720">
    <property type="entry name" value="NAD(P)-binding Rossmann-like Domain"/>
    <property type="match status" value="1"/>
</dbReference>
<gene>
    <name evidence="3" type="primary">tdh_2</name>
    <name evidence="3" type="ORF">PS847_01427</name>
</gene>
<dbReference type="EMBL" id="CABVIC010000001">
    <property type="protein sequence ID" value="VVO73346.1"/>
    <property type="molecule type" value="Genomic_DNA"/>
</dbReference>
<evidence type="ECO:0000313" key="3">
    <source>
        <dbReference type="EMBL" id="VVO73346.1"/>
    </source>
</evidence>
<dbReference type="InterPro" id="IPR002364">
    <property type="entry name" value="Quin_OxRdtase/zeta-crystal_CS"/>
</dbReference>
<dbReference type="InterPro" id="IPR050700">
    <property type="entry name" value="YIM1/Zinc_Alcohol_DH_Fams"/>
</dbReference>
<name>A0A5E7IBS6_PSEFL</name>
<dbReference type="Gene3D" id="3.90.180.10">
    <property type="entry name" value="Medium-chain alcohol dehydrogenases, catalytic domain"/>
    <property type="match status" value="1"/>
</dbReference>
<reference evidence="3 4" key="1">
    <citation type="submission" date="2019-09" db="EMBL/GenBank/DDBJ databases">
        <authorList>
            <person name="Chandra G."/>
            <person name="Truman W A."/>
        </authorList>
    </citation>
    <scope>NUCLEOTIDE SEQUENCE [LARGE SCALE GENOMIC DNA]</scope>
    <source>
        <strain evidence="3">PS847</strain>
    </source>
</reference>
<keyword evidence="1 3" id="KW-0560">Oxidoreductase</keyword>
<protein>
    <submittedName>
        <fullName evidence="3">L-threonine 3-dehydrogenase</fullName>
        <ecNumber evidence="3">1.1.1.103</ecNumber>
    </submittedName>
</protein>
<dbReference type="CDD" id="cd05289">
    <property type="entry name" value="MDR_like_2"/>
    <property type="match status" value="1"/>
</dbReference>
<dbReference type="Pfam" id="PF08240">
    <property type="entry name" value="ADH_N"/>
    <property type="match status" value="1"/>
</dbReference>
<dbReference type="InterPro" id="IPR011032">
    <property type="entry name" value="GroES-like_sf"/>
</dbReference>
<evidence type="ECO:0000313" key="4">
    <source>
        <dbReference type="Proteomes" id="UP000326067"/>
    </source>
</evidence>
<organism evidence="3 4">
    <name type="scientific">Pseudomonas fluorescens</name>
    <dbReference type="NCBI Taxonomy" id="294"/>
    <lineage>
        <taxon>Bacteria</taxon>
        <taxon>Pseudomonadati</taxon>
        <taxon>Pseudomonadota</taxon>
        <taxon>Gammaproteobacteria</taxon>
        <taxon>Pseudomonadales</taxon>
        <taxon>Pseudomonadaceae</taxon>
        <taxon>Pseudomonas</taxon>
    </lineage>
</organism>
<dbReference type="SMART" id="SM00829">
    <property type="entry name" value="PKS_ER"/>
    <property type="match status" value="1"/>
</dbReference>
<dbReference type="EC" id="1.1.1.103" evidence="3"/>
<dbReference type="PROSITE" id="PS01162">
    <property type="entry name" value="QOR_ZETA_CRYSTAL"/>
    <property type="match status" value="1"/>
</dbReference>
<evidence type="ECO:0000256" key="1">
    <source>
        <dbReference type="ARBA" id="ARBA00023002"/>
    </source>
</evidence>
<evidence type="ECO:0000259" key="2">
    <source>
        <dbReference type="SMART" id="SM00829"/>
    </source>
</evidence>
<dbReference type="GO" id="GO:0008270">
    <property type="term" value="F:zinc ion binding"/>
    <property type="evidence" value="ECO:0007669"/>
    <property type="project" value="InterPro"/>
</dbReference>
<dbReference type="Pfam" id="PF13602">
    <property type="entry name" value="ADH_zinc_N_2"/>
    <property type="match status" value="1"/>
</dbReference>
<accession>A0A5E7IBS6</accession>
<dbReference type="AlphaFoldDB" id="A0A5E7IBS6"/>
<dbReference type="PANTHER" id="PTHR11695">
    <property type="entry name" value="ALCOHOL DEHYDROGENASE RELATED"/>
    <property type="match status" value="1"/>
</dbReference>
<dbReference type="GO" id="GO:0008743">
    <property type="term" value="F:L-threonine 3-dehydrogenase activity"/>
    <property type="evidence" value="ECO:0007669"/>
    <property type="project" value="UniProtKB-EC"/>
</dbReference>
<sequence>MKAIQVAQYGQAEALELKELADLKPNDDQVLINVAGSGINPIDWKILSGAMQQFIPLPLPYTPGVEVSGTVAAVGRNVRDFVVGDKVFGFIGITGGYATQALSTPDRLAHTPTTLSLQEAGGVPAAALTAWQALHEHAGIQAGQKVLIHGGSGGVGSFAIQLARLAGAYVIATSSAKNHDYLRSLGADEVIDYTTAKFEDNVADLDAVIDLVGGETQNRSWSVIKRGGVLVSPVSAPSAQKASEHGVSGKNFATRSDGSQLVEIAALFTSGKLSLEAQVVPLTEVVDAVKQSWAGHTRGKIVLDVSAQAES</sequence>
<proteinExistence type="predicted"/>